<comment type="caution">
    <text evidence="12">The sequence shown here is derived from an EMBL/GenBank/DDBJ whole genome shotgun (WGS) entry which is preliminary data.</text>
</comment>
<dbReference type="RefSeq" id="WP_189652078.1">
    <property type="nucleotide sequence ID" value="NZ_BMRC01000024.1"/>
</dbReference>
<feature type="binding site" evidence="9">
    <location>
        <position position="492"/>
    </location>
    <ligand>
        <name>ATP</name>
        <dbReference type="ChEBI" id="CHEBI:30616"/>
    </ligand>
</feature>
<dbReference type="InterPro" id="IPR027410">
    <property type="entry name" value="TCP-1-like_intermed_sf"/>
</dbReference>
<keyword evidence="6 9" id="KW-0143">Chaperone</keyword>
<evidence type="ECO:0000313" key="12">
    <source>
        <dbReference type="EMBL" id="MFB9206905.1"/>
    </source>
</evidence>
<keyword evidence="4 9" id="KW-0547">Nucleotide-binding</keyword>
<accession>A0ABV5ISC4</accession>
<dbReference type="Gene3D" id="3.30.260.10">
    <property type="entry name" value="TCP-1-like chaperonin intermediate domain"/>
    <property type="match status" value="1"/>
</dbReference>
<dbReference type="InterPro" id="IPR018370">
    <property type="entry name" value="Chaperonin_Cpn60_CS"/>
</dbReference>
<name>A0ABV5ISC4_9ACTN</name>
<dbReference type="Pfam" id="PF00118">
    <property type="entry name" value="Cpn60_TCP1"/>
    <property type="match status" value="1"/>
</dbReference>
<evidence type="ECO:0000256" key="1">
    <source>
        <dbReference type="ARBA" id="ARBA00004191"/>
    </source>
</evidence>
<dbReference type="Gene3D" id="3.50.7.10">
    <property type="entry name" value="GroEL"/>
    <property type="match status" value="1"/>
</dbReference>
<dbReference type="NCBIfam" id="NF000592">
    <property type="entry name" value="PRK00013.1"/>
    <property type="match status" value="1"/>
</dbReference>
<feature type="binding site" evidence="9">
    <location>
        <begin position="476"/>
        <end position="478"/>
    </location>
    <ligand>
        <name>ATP</name>
        <dbReference type="ChEBI" id="CHEBI:30616"/>
    </ligand>
</feature>
<dbReference type="PRINTS" id="PR00298">
    <property type="entry name" value="CHAPERONIN60"/>
</dbReference>
<evidence type="ECO:0000256" key="5">
    <source>
        <dbReference type="ARBA" id="ARBA00022840"/>
    </source>
</evidence>
<gene>
    <name evidence="9 12" type="primary">groL</name>
    <name evidence="9" type="synonym">groEL</name>
    <name evidence="12" type="ORF">ACFFV7_37340</name>
</gene>
<feature type="binding site" evidence="9">
    <location>
        <begin position="86"/>
        <end position="90"/>
    </location>
    <ligand>
        <name>ATP</name>
        <dbReference type="ChEBI" id="CHEBI:30616"/>
    </ligand>
</feature>
<dbReference type="InterPro" id="IPR002423">
    <property type="entry name" value="Cpn60/GroEL/TCP-1"/>
</dbReference>
<comment type="similarity">
    <text evidence="3 9 10">Belongs to the chaperonin (HSP60) family.</text>
</comment>
<protein>
    <recommendedName>
        <fullName evidence="9">Chaperonin GroEL</fullName>
        <ecNumber evidence="9">5.6.1.7</ecNumber>
    </recommendedName>
    <alternativeName>
        <fullName evidence="9">60 kDa chaperonin</fullName>
    </alternativeName>
    <alternativeName>
        <fullName evidence="9">Chaperonin-60</fullName>
        <shortName evidence="9">Cpn60</shortName>
    </alternativeName>
</protein>
<dbReference type="InterPro" id="IPR001844">
    <property type="entry name" value="Cpn60/GroEL"/>
</dbReference>
<keyword evidence="7 9" id="KW-0413">Isomerase</keyword>
<reference evidence="12 13" key="1">
    <citation type="submission" date="2024-09" db="EMBL/GenBank/DDBJ databases">
        <authorList>
            <person name="Sun Q."/>
            <person name="Mori K."/>
        </authorList>
    </citation>
    <scope>NUCLEOTIDE SEQUENCE [LARGE SCALE GENOMIC DNA]</scope>
    <source>
        <strain evidence="12 13">CCM 3426</strain>
    </source>
</reference>
<dbReference type="PROSITE" id="PS00296">
    <property type="entry name" value="CHAPERONINS_CPN60"/>
    <property type="match status" value="1"/>
</dbReference>
<evidence type="ECO:0000256" key="6">
    <source>
        <dbReference type="ARBA" id="ARBA00023186"/>
    </source>
</evidence>
<sequence length="539" mass="57038">MAKILEFNEDARRALERGVNALADAVKVTLGPRGRNVVIDKKFGAPTITNDGVTIAREIELEERYENLGAQLAKEVATKTNDIAGDGTTTATVLAQAMVREGLRNVAAGASPLSLKRGIDKAAKEISDRLLASAREVGDKKEIANVATISAQDAKIGELIAEAFDKVGKDGVLTVEESNAMGMELEFTEGMQFDKGYLSAYMVTDPERMESVLEDAYILLTQGKISSIADFLPLLEKVAQTKKPLLVVAEDVEGEALAVLVTNKIRGTFTSVAVKAPGFGDRRKAMLQDMAILTGGQVVSEEVGLKLEHVGLEVLGTARRVVVTKDATTIVDGAGDQQAIEDRVKEIKIAIEQSDSDWDREKLQERLAKLAGGVCVLRVGAATEVELKEKKHRLEDAISATRAAIEEGIVSGGGSALIHVGKELDDLGLTGDEATGVGVVRRALVEPARWIAENAGLEGYVVTHKVAELPAGQGLNAATGEYVDLIAQGVIDPVKVTRSAVQNAASIAGMLLTTEALVVDKPEDEAPAGGQGHGHGHGH</sequence>
<evidence type="ECO:0000256" key="8">
    <source>
        <dbReference type="ARBA" id="ARBA00025702"/>
    </source>
</evidence>
<proteinExistence type="inferred from homology"/>
<dbReference type="NCBIfam" id="NF009489">
    <property type="entry name" value="PRK12851.1"/>
    <property type="match status" value="1"/>
</dbReference>
<dbReference type="SUPFAM" id="SSF48592">
    <property type="entry name" value="GroEL equatorial domain-like"/>
    <property type="match status" value="1"/>
</dbReference>
<keyword evidence="9" id="KW-0963">Cytoplasm</keyword>
<keyword evidence="5 9" id="KW-0067">ATP-binding</keyword>
<evidence type="ECO:0000256" key="3">
    <source>
        <dbReference type="ARBA" id="ARBA00006607"/>
    </source>
</evidence>
<evidence type="ECO:0000256" key="4">
    <source>
        <dbReference type="ARBA" id="ARBA00022741"/>
    </source>
</evidence>
<dbReference type="Gene3D" id="1.10.560.10">
    <property type="entry name" value="GroEL-like equatorial domain"/>
    <property type="match status" value="1"/>
</dbReference>
<evidence type="ECO:0000256" key="11">
    <source>
        <dbReference type="RuleBase" id="RU000419"/>
    </source>
</evidence>
<evidence type="ECO:0000256" key="9">
    <source>
        <dbReference type="HAMAP-Rule" id="MF_00600"/>
    </source>
</evidence>
<evidence type="ECO:0000313" key="13">
    <source>
        <dbReference type="Proteomes" id="UP001589647"/>
    </source>
</evidence>
<comment type="function">
    <text evidence="9 11">Together with its co-chaperonin GroES, plays an essential role in assisting protein folding. The GroEL-GroES system forms a nano-cage that allows encapsulation of the non-native substrate proteins and provides a physical environment optimized to promote and accelerate protein folding.</text>
</comment>
<feature type="binding site" evidence="9">
    <location>
        <begin position="29"/>
        <end position="32"/>
    </location>
    <ligand>
        <name>ATP</name>
        <dbReference type="ChEBI" id="CHEBI:30616"/>
    </ligand>
</feature>
<dbReference type="SUPFAM" id="SSF52029">
    <property type="entry name" value="GroEL apical domain-like"/>
    <property type="match status" value="1"/>
</dbReference>
<evidence type="ECO:0000256" key="2">
    <source>
        <dbReference type="ARBA" id="ARBA00004241"/>
    </source>
</evidence>
<dbReference type="NCBIfam" id="NF009487">
    <property type="entry name" value="PRK12849.1"/>
    <property type="match status" value="1"/>
</dbReference>
<dbReference type="HAMAP" id="MF_00600">
    <property type="entry name" value="CH60"/>
    <property type="match status" value="1"/>
</dbReference>
<dbReference type="NCBIfam" id="NF009488">
    <property type="entry name" value="PRK12850.1"/>
    <property type="match status" value="1"/>
</dbReference>
<dbReference type="EMBL" id="JBHMEI010000042">
    <property type="protein sequence ID" value="MFB9206905.1"/>
    <property type="molecule type" value="Genomic_DNA"/>
</dbReference>
<keyword evidence="13" id="KW-1185">Reference proteome</keyword>
<comment type="subunit">
    <text evidence="9 11">Forms a cylinder of 14 subunits composed of two heptameric rings stacked back-to-back. Interacts with the co-chaperonin GroES.</text>
</comment>
<evidence type="ECO:0000256" key="10">
    <source>
        <dbReference type="RuleBase" id="RU000418"/>
    </source>
</evidence>
<comment type="subcellular location">
    <subcellularLocation>
        <location evidence="2">Cell surface</location>
    </subcellularLocation>
    <subcellularLocation>
        <location evidence="9">Cytoplasm</location>
    </subcellularLocation>
    <subcellularLocation>
        <location evidence="8">Secreted</location>
        <location evidence="8">Capsule</location>
    </subcellularLocation>
    <subcellularLocation>
        <location evidence="1">Secreted</location>
        <location evidence="1">Cell wall</location>
    </subcellularLocation>
</comment>
<organism evidence="12 13">
    <name type="scientific">Nonomuraea spiralis</name>
    <dbReference type="NCBI Taxonomy" id="46182"/>
    <lineage>
        <taxon>Bacteria</taxon>
        <taxon>Bacillati</taxon>
        <taxon>Actinomycetota</taxon>
        <taxon>Actinomycetes</taxon>
        <taxon>Streptosporangiales</taxon>
        <taxon>Streptosporangiaceae</taxon>
        <taxon>Nonomuraea</taxon>
    </lineage>
</organism>
<evidence type="ECO:0000256" key="7">
    <source>
        <dbReference type="ARBA" id="ARBA00023235"/>
    </source>
</evidence>
<dbReference type="SUPFAM" id="SSF54849">
    <property type="entry name" value="GroEL-intermediate domain like"/>
    <property type="match status" value="1"/>
</dbReference>
<dbReference type="Proteomes" id="UP001589647">
    <property type="component" value="Unassembled WGS sequence"/>
</dbReference>
<comment type="caution">
    <text evidence="9">Lacks conserved residue(s) required for the propagation of feature annotation.</text>
</comment>
<dbReference type="PANTHER" id="PTHR45633">
    <property type="entry name" value="60 KDA HEAT SHOCK PROTEIN, MITOCHONDRIAL"/>
    <property type="match status" value="1"/>
</dbReference>
<dbReference type="NCBIfam" id="TIGR02348">
    <property type="entry name" value="GroEL"/>
    <property type="match status" value="1"/>
</dbReference>
<dbReference type="EC" id="5.6.1.7" evidence="9"/>
<dbReference type="InterPro" id="IPR027413">
    <property type="entry name" value="GROEL-like_equatorial_sf"/>
</dbReference>
<dbReference type="InterPro" id="IPR027409">
    <property type="entry name" value="GroEL-like_apical_dom_sf"/>
</dbReference>
<feature type="binding site" evidence="9">
    <location>
        <position position="413"/>
    </location>
    <ligand>
        <name>ATP</name>
        <dbReference type="ChEBI" id="CHEBI:30616"/>
    </ligand>
</feature>
<dbReference type="CDD" id="cd03344">
    <property type="entry name" value="GroEL"/>
    <property type="match status" value="1"/>
</dbReference>